<dbReference type="VEuPathDB" id="FungiDB:AMAG_04644"/>
<dbReference type="GO" id="GO:0005739">
    <property type="term" value="C:mitochondrion"/>
    <property type="evidence" value="ECO:0007669"/>
    <property type="project" value="TreeGrafter"/>
</dbReference>
<dbReference type="Pfam" id="PF00557">
    <property type="entry name" value="Peptidase_M24"/>
    <property type="match status" value="1"/>
</dbReference>
<accession>A0A0L0S5V4</accession>
<dbReference type="GO" id="GO:0070006">
    <property type="term" value="F:metalloaminopeptidase activity"/>
    <property type="evidence" value="ECO:0007669"/>
    <property type="project" value="InterPro"/>
</dbReference>
<dbReference type="CDD" id="cd01087">
    <property type="entry name" value="Prolidase"/>
    <property type="match status" value="1"/>
</dbReference>
<evidence type="ECO:0000256" key="2">
    <source>
        <dbReference type="ARBA" id="ARBA00008766"/>
    </source>
</evidence>
<dbReference type="InterPro" id="IPR000994">
    <property type="entry name" value="Pept_M24"/>
</dbReference>
<keyword evidence="3" id="KW-0479">Metal-binding</keyword>
<sequence>MTLLGRFAARTVALARAPQSSIVAAAAVAARTSNAARRTWRRGLATAMDRATQPLPHTHPGLFKSEAELTPGITAMEYESRRAKLMSQLPDGAVAVLVGNPTTFASNKIFNVFQQNTDFLYLTGLDEPDAVLVLEKDTSAQKGYRMTLFIEYRAAHEIRWSGPATGPDAARTVFGTDTVMPNTQFAAYFDQLKADLASSHRPLYLDSPAELLSSQYHPLSPVAAAAAAVGETGTTPPSGSWSAGLAKLTRAKTSTAPPRPLSHLIQQLRAVKSPAEIAVMARSGANSGAAFADSLRAMRDRNLVSEHMLSAHLEFGFRMRGSKGNAYVPVVAGGPNACILHYVNNDMPLRQGETVLIDAGGQYGHYASDISRTYPISGKFSPAQRELYQAVLNVQQESIRLISTNTSLDHLHYHSISLMTEELRKLGFDVTDTDLSRDLYFHHLGHYLGLDVHDTPTVSRARKLREGMVITIEPGVYVSRDPRWPSRFHNIGIRIEDNVVVTAPGEAPRVLTLSAPKTIEEIEQLP</sequence>
<dbReference type="InterPro" id="IPR052433">
    <property type="entry name" value="X-Pro_dipept-like"/>
</dbReference>
<dbReference type="STRING" id="578462.A0A0L0S5V4"/>
<dbReference type="InterPro" id="IPR007865">
    <property type="entry name" value="Aminopep_P_N"/>
</dbReference>
<dbReference type="eggNOG" id="KOG2414">
    <property type="taxonomic scope" value="Eukaryota"/>
</dbReference>
<dbReference type="GO" id="GO:0006508">
    <property type="term" value="P:proteolysis"/>
    <property type="evidence" value="ECO:0007669"/>
    <property type="project" value="TreeGrafter"/>
</dbReference>
<reference evidence="8" key="2">
    <citation type="submission" date="2009-11" db="EMBL/GenBank/DDBJ databases">
        <title>The Genome Sequence of Allomyces macrogynus strain ATCC 38327.</title>
        <authorList>
            <consortium name="The Broad Institute Genome Sequencing Platform"/>
            <person name="Russ C."/>
            <person name="Cuomo C."/>
            <person name="Shea T."/>
            <person name="Young S.K."/>
            <person name="Zeng Q."/>
            <person name="Koehrsen M."/>
            <person name="Haas B."/>
            <person name="Borodovsky M."/>
            <person name="Guigo R."/>
            <person name="Alvarado L."/>
            <person name="Berlin A."/>
            <person name="Borenstein D."/>
            <person name="Chen Z."/>
            <person name="Engels R."/>
            <person name="Freedman E."/>
            <person name="Gellesch M."/>
            <person name="Goldberg J."/>
            <person name="Griggs A."/>
            <person name="Gujja S."/>
            <person name="Heiman D."/>
            <person name="Hepburn T."/>
            <person name="Howarth C."/>
            <person name="Jen D."/>
            <person name="Larson L."/>
            <person name="Lewis B."/>
            <person name="Mehta T."/>
            <person name="Park D."/>
            <person name="Pearson M."/>
            <person name="Roberts A."/>
            <person name="Saif S."/>
            <person name="Shenoy N."/>
            <person name="Sisk P."/>
            <person name="Stolte C."/>
            <person name="Sykes S."/>
            <person name="Walk T."/>
            <person name="White J."/>
            <person name="Yandava C."/>
            <person name="Burger G."/>
            <person name="Gray M.W."/>
            <person name="Holland P.W.H."/>
            <person name="King N."/>
            <person name="Lang F.B.F."/>
            <person name="Roger A.J."/>
            <person name="Ruiz-Trillo I."/>
            <person name="Lander E."/>
            <person name="Nusbaum C."/>
        </authorList>
    </citation>
    <scope>NUCLEOTIDE SEQUENCE [LARGE SCALE GENOMIC DNA]</scope>
    <source>
        <strain evidence="8">ATCC 38327</strain>
    </source>
</reference>
<dbReference type="PANTHER" id="PTHR43226">
    <property type="entry name" value="XAA-PRO AMINOPEPTIDASE 3"/>
    <property type="match status" value="1"/>
</dbReference>
<protein>
    <recommendedName>
        <fullName evidence="6">Aminopeptidase P N-terminal domain-containing protein</fullName>
    </recommendedName>
</protein>
<dbReference type="SUPFAM" id="SSF53092">
    <property type="entry name" value="Creatinase/prolidase N-terminal domain"/>
    <property type="match status" value="1"/>
</dbReference>
<dbReference type="InterPro" id="IPR036005">
    <property type="entry name" value="Creatinase/aminopeptidase-like"/>
</dbReference>
<dbReference type="AlphaFoldDB" id="A0A0L0S5V4"/>
<dbReference type="OrthoDB" id="4215474at2759"/>
<dbReference type="Gene3D" id="3.90.230.10">
    <property type="entry name" value="Creatinase/methionine aminopeptidase superfamily"/>
    <property type="match status" value="1"/>
</dbReference>
<organism evidence="7 8">
    <name type="scientific">Allomyces macrogynus (strain ATCC 38327)</name>
    <name type="common">Allomyces javanicus var. macrogynus</name>
    <dbReference type="NCBI Taxonomy" id="578462"/>
    <lineage>
        <taxon>Eukaryota</taxon>
        <taxon>Fungi</taxon>
        <taxon>Fungi incertae sedis</taxon>
        <taxon>Blastocladiomycota</taxon>
        <taxon>Blastocladiomycetes</taxon>
        <taxon>Blastocladiales</taxon>
        <taxon>Blastocladiaceae</taxon>
        <taxon>Allomyces</taxon>
    </lineage>
</organism>
<keyword evidence="5" id="KW-0464">Manganese</keyword>
<dbReference type="OMA" id="DSYFWYL"/>
<dbReference type="PANTHER" id="PTHR43226:SF4">
    <property type="entry name" value="XAA-PRO AMINOPEPTIDASE 3"/>
    <property type="match status" value="1"/>
</dbReference>
<dbReference type="Pfam" id="PF05195">
    <property type="entry name" value="AMP_N"/>
    <property type="match status" value="1"/>
</dbReference>
<evidence type="ECO:0000313" key="8">
    <source>
        <dbReference type="Proteomes" id="UP000054350"/>
    </source>
</evidence>
<keyword evidence="8" id="KW-1185">Reference proteome</keyword>
<dbReference type="Proteomes" id="UP000054350">
    <property type="component" value="Unassembled WGS sequence"/>
</dbReference>
<keyword evidence="4" id="KW-0378">Hydrolase</keyword>
<comment type="similarity">
    <text evidence="2">Belongs to the peptidase M24B family.</text>
</comment>
<name>A0A0L0S5V4_ALLM3</name>
<dbReference type="SUPFAM" id="SSF55920">
    <property type="entry name" value="Creatinase/aminopeptidase"/>
    <property type="match status" value="1"/>
</dbReference>
<proteinExistence type="inferred from homology"/>
<dbReference type="InterPro" id="IPR029149">
    <property type="entry name" value="Creatin/AminoP/Spt16_N"/>
</dbReference>
<comment type="cofactor">
    <cofactor evidence="1">
        <name>Mn(2+)</name>
        <dbReference type="ChEBI" id="CHEBI:29035"/>
    </cofactor>
</comment>
<dbReference type="SMART" id="SM01011">
    <property type="entry name" value="AMP_N"/>
    <property type="match status" value="1"/>
</dbReference>
<evidence type="ECO:0000313" key="7">
    <source>
        <dbReference type="EMBL" id="KNE57796.1"/>
    </source>
</evidence>
<dbReference type="GO" id="GO:0030145">
    <property type="term" value="F:manganese ion binding"/>
    <property type="evidence" value="ECO:0007669"/>
    <property type="project" value="InterPro"/>
</dbReference>
<evidence type="ECO:0000256" key="3">
    <source>
        <dbReference type="ARBA" id="ARBA00022723"/>
    </source>
</evidence>
<reference evidence="7 8" key="1">
    <citation type="submission" date="2009-11" db="EMBL/GenBank/DDBJ databases">
        <title>Annotation of Allomyces macrogynus ATCC 38327.</title>
        <authorList>
            <consortium name="The Broad Institute Genome Sequencing Platform"/>
            <person name="Russ C."/>
            <person name="Cuomo C."/>
            <person name="Burger G."/>
            <person name="Gray M.W."/>
            <person name="Holland P.W.H."/>
            <person name="King N."/>
            <person name="Lang F.B.F."/>
            <person name="Roger A.J."/>
            <person name="Ruiz-Trillo I."/>
            <person name="Young S.K."/>
            <person name="Zeng Q."/>
            <person name="Gargeya S."/>
            <person name="Fitzgerald M."/>
            <person name="Haas B."/>
            <person name="Abouelleil A."/>
            <person name="Alvarado L."/>
            <person name="Arachchi H.M."/>
            <person name="Berlin A."/>
            <person name="Chapman S.B."/>
            <person name="Gearin G."/>
            <person name="Goldberg J."/>
            <person name="Griggs A."/>
            <person name="Gujja S."/>
            <person name="Hansen M."/>
            <person name="Heiman D."/>
            <person name="Howarth C."/>
            <person name="Larimer J."/>
            <person name="Lui A."/>
            <person name="MacDonald P.J.P."/>
            <person name="McCowen C."/>
            <person name="Montmayeur A."/>
            <person name="Murphy C."/>
            <person name="Neiman D."/>
            <person name="Pearson M."/>
            <person name="Priest M."/>
            <person name="Roberts A."/>
            <person name="Saif S."/>
            <person name="Shea T."/>
            <person name="Sisk P."/>
            <person name="Stolte C."/>
            <person name="Sykes S."/>
            <person name="Wortman J."/>
            <person name="Nusbaum C."/>
            <person name="Birren B."/>
        </authorList>
    </citation>
    <scope>NUCLEOTIDE SEQUENCE [LARGE SCALE GENOMIC DNA]</scope>
    <source>
        <strain evidence="7 8">ATCC 38327</strain>
    </source>
</reference>
<feature type="domain" description="Aminopeptidase P N-terminal" evidence="6">
    <location>
        <begin position="73"/>
        <end position="210"/>
    </location>
</feature>
<evidence type="ECO:0000259" key="6">
    <source>
        <dbReference type="SMART" id="SM01011"/>
    </source>
</evidence>
<dbReference type="Gene3D" id="3.40.350.10">
    <property type="entry name" value="Creatinase/prolidase N-terminal domain"/>
    <property type="match status" value="1"/>
</dbReference>
<evidence type="ECO:0000256" key="1">
    <source>
        <dbReference type="ARBA" id="ARBA00001936"/>
    </source>
</evidence>
<evidence type="ECO:0000256" key="4">
    <source>
        <dbReference type="ARBA" id="ARBA00022801"/>
    </source>
</evidence>
<evidence type="ECO:0000256" key="5">
    <source>
        <dbReference type="ARBA" id="ARBA00023211"/>
    </source>
</evidence>
<gene>
    <name evidence="7" type="ORF">AMAG_04644</name>
</gene>
<dbReference type="EMBL" id="GG745332">
    <property type="protein sequence ID" value="KNE57796.1"/>
    <property type="molecule type" value="Genomic_DNA"/>
</dbReference>